<dbReference type="AlphaFoldDB" id="A0A6P6WM30"/>
<evidence type="ECO:0000256" key="2">
    <source>
        <dbReference type="ARBA" id="ARBA00022723"/>
    </source>
</evidence>
<name>A0A6P6WM30_COFAR</name>
<dbReference type="InterPro" id="IPR044861">
    <property type="entry name" value="IPNS-like_FE2OG_OXY"/>
</dbReference>
<dbReference type="Pfam" id="PF03171">
    <property type="entry name" value="2OG-FeII_Oxy"/>
    <property type="match status" value="1"/>
</dbReference>
<comment type="similarity">
    <text evidence="1 5">Belongs to the iron/ascorbate-dependent oxidoreductase family.</text>
</comment>
<dbReference type="InterPro" id="IPR005123">
    <property type="entry name" value="Oxoglu/Fe-dep_dioxygenase_dom"/>
</dbReference>
<proteinExistence type="inferred from homology"/>
<dbReference type="GO" id="GO:0046872">
    <property type="term" value="F:metal ion binding"/>
    <property type="evidence" value="ECO:0007669"/>
    <property type="project" value="UniProtKB-KW"/>
</dbReference>
<dbReference type="GeneID" id="113734256"/>
<evidence type="ECO:0000256" key="5">
    <source>
        <dbReference type="RuleBase" id="RU003682"/>
    </source>
</evidence>
<dbReference type="GO" id="GO:0031418">
    <property type="term" value="F:L-ascorbic acid binding"/>
    <property type="evidence" value="ECO:0007669"/>
    <property type="project" value="UniProtKB-KW"/>
</dbReference>
<dbReference type="GO" id="GO:0009805">
    <property type="term" value="P:coumarin biosynthetic process"/>
    <property type="evidence" value="ECO:0007669"/>
    <property type="project" value="UniProtKB-ARBA"/>
</dbReference>
<gene>
    <name evidence="8" type="primary">LOC113734256</name>
</gene>
<protein>
    <submittedName>
        <fullName evidence="8">1-aminocyclopropane-1-carboxylate oxidase homolog</fullName>
    </submittedName>
</protein>
<evidence type="ECO:0000313" key="8">
    <source>
        <dbReference type="RefSeq" id="XP_027116488.2"/>
    </source>
</evidence>
<dbReference type="OrthoDB" id="288590at2759"/>
<dbReference type="Gene3D" id="2.60.120.330">
    <property type="entry name" value="B-lactam Antibiotic, Isopenicillin N Synthase, Chain"/>
    <property type="match status" value="1"/>
</dbReference>
<keyword evidence="2 5" id="KW-0479">Metal-binding</keyword>
<sequence length="371" mass="41692">MEDGLTEIRDTNEPTYDRRRELEAFDRTKAGVKGLADSGITKVPRIFHHPPDETRNIPKSVKLQSAIPVIDLAGAGKAPILHKEIVDKVREACEKWGFFQVVNHGIPISTLEEMKAGVHRFFDQDFEIRSQWYTRDVKQRVVYNCNFDLFSAPTANWRDSIYCVMAPNPPDPQELPLACRDILIEFCKEVMKLGSTLFEILSESLGLDPNHLNSIGCGEGLASLCNYYPACPQPELTLGTSKHADSDFLTVLLQDHIRGLQVLHQNQWVEVPPIPGALVVNVGDLLQLISNDKFISVEHRVLANNVGARVSVACFFRHFDMSPSAKLYAPIEELLTEENPPKYRATTVKDYVSHFNNKGLDGTSALLHFKL</sequence>
<dbReference type="PANTHER" id="PTHR10209">
    <property type="entry name" value="OXIDOREDUCTASE, 2OG-FE II OXYGENASE FAMILY PROTEIN"/>
    <property type="match status" value="1"/>
</dbReference>
<dbReference type="RefSeq" id="XP_027116488.2">
    <property type="nucleotide sequence ID" value="XM_027260687.2"/>
</dbReference>
<dbReference type="PANTHER" id="PTHR10209:SF884">
    <property type="entry name" value="1-AMINOCYCLOPROPANE-1-CARBOXYLATE OXIDASE HOMOLOG 1-LIKE"/>
    <property type="match status" value="1"/>
</dbReference>
<dbReference type="InterPro" id="IPR027443">
    <property type="entry name" value="IPNS-like_sf"/>
</dbReference>
<dbReference type="GO" id="GO:0002238">
    <property type="term" value="P:response to molecule of fungal origin"/>
    <property type="evidence" value="ECO:0007669"/>
    <property type="project" value="UniProtKB-ARBA"/>
</dbReference>
<reference evidence="7" key="1">
    <citation type="journal article" date="2025" name="Foods">
        <title>Unveiling the Microbial Signatures of Arabica Coffee Cherries: Insights into Ripeness Specific Diversity, Functional Traits, and Implications for Quality and Safety.</title>
        <authorList>
            <consortium name="RefSeq"/>
            <person name="Tenea G.N."/>
            <person name="Cifuentes V."/>
            <person name="Reyes P."/>
            <person name="Cevallos-Vallejos M."/>
        </authorList>
    </citation>
    <scope>NUCLEOTIDE SEQUENCE [LARGE SCALE GENOMIC DNA]</scope>
</reference>
<evidence type="ECO:0000259" key="6">
    <source>
        <dbReference type="PROSITE" id="PS51471"/>
    </source>
</evidence>
<keyword evidence="3 5" id="KW-0560">Oxidoreductase</keyword>
<feature type="domain" description="Fe2OG dioxygenase" evidence="6">
    <location>
        <begin position="211"/>
        <end position="319"/>
    </location>
</feature>
<evidence type="ECO:0000313" key="7">
    <source>
        <dbReference type="Proteomes" id="UP001652660"/>
    </source>
</evidence>
<evidence type="ECO:0000256" key="1">
    <source>
        <dbReference type="ARBA" id="ARBA00008056"/>
    </source>
</evidence>
<dbReference type="InterPro" id="IPR026992">
    <property type="entry name" value="DIOX_N"/>
</dbReference>
<organism evidence="7 8">
    <name type="scientific">Coffea arabica</name>
    <name type="common">Arabian coffee</name>
    <dbReference type="NCBI Taxonomy" id="13443"/>
    <lineage>
        <taxon>Eukaryota</taxon>
        <taxon>Viridiplantae</taxon>
        <taxon>Streptophyta</taxon>
        <taxon>Embryophyta</taxon>
        <taxon>Tracheophyta</taxon>
        <taxon>Spermatophyta</taxon>
        <taxon>Magnoliopsida</taxon>
        <taxon>eudicotyledons</taxon>
        <taxon>Gunneridae</taxon>
        <taxon>Pentapetalae</taxon>
        <taxon>asterids</taxon>
        <taxon>lamiids</taxon>
        <taxon>Gentianales</taxon>
        <taxon>Rubiaceae</taxon>
        <taxon>Ixoroideae</taxon>
        <taxon>Gardenieae complex</taxon>
        <taxon>Bertiereae - Coffeeae clade</taxon>
        <taxon>Coffeeae</taxon>
        <taxon>Coffea</taxon>
    </lineage>
</organism>
<accession>A0A6P6WM30</accession>
<dbReference type="PROSITE" id="PS51471">
    <property type="entry name" value="FE2OG_OXY"/>
    <property type="match status" value="1"/>
</dbReference>
<reference evidence="8" key="2">
    <citation type="submission" date="2025-08" db="UniProtKB">
        <authorList>
            <consortium name="RefSeq"/>
        </authorList>
    </citation>
    <scope>IDENTIFICATION</scope>
    <source>
        <tissue evidence="8">Leaves</tissue>
    </source>
</reference>
<dbReference type="GO" id="GO:0016706">
    <property type="term" value="F:2-oxoglutarate-dependent dioxygenase activity"/>
    <property type="evidence" value="ECO:0007669"/>
    <property type="project" value="UniProtKB-ARBA"/>
</dbReference>
<dbReference type="Proteomes" id="UP001652660">
    <property type="component" value="Chromosome 3c"/>
</dbReference>
<keyword evidence="7" id="KW-1185">Reference proteome</keyword>
<keyword evidence="4 5" id="KW-0408">Iron</keyword>
<dbReference type="Pfam" id="PF14226">
    <property type="entry name" value="DIOX_N"/>
    <property type="match status" value="1"/>
</dbReference>
<dbReference type="SUPFAM" id="SSF51197">
    <property type="entry name" value="Clavaminate synthase-like"/>
    <property type="match status" value="1"/>
</dbReference>
<evidence type="ECO:0000256" key="4">
    <source>
        <dbReference type="ARBA" id="ARBA00023004"/>
    </source>
</evidence>
<evidence type="ECO:0000256" key="3">
    <source>
        <dbReference type="ARBA" id="ARBA00023002"/>
    </source>
</evidence>